<dbReference type="VEuPathDB" id="FungiDB:RO3G_07182"/>
<dbReference type="EMBL" id="CH476736">
    <property type="protein sequence ID" value="EIE82477.1"/>
    <property type="molecule type" value="Genomic_DNA"/>
</dbReference>
<evidence type="ECO:0000313" key="2">
    <source>
        <dbReference type="Proteomes" id="UP000009138"/>
    </source>
</evidence>
<dbReference type="RefSeq" id="XP_067517873.1">
    <property type="nucleotide sequence ID" value="XM_067661772.1"/>
</dbReference>
<keyword evidence="2" id="KW-1185">Reference proteome</keyword>
<sequence>MVTLFSLFKSMDAQLVFYMTQMVHDRFFTMTEIGRITMPEALSCLHSSITPKAPPYLIGIAVTKPSHPHLSLHLSAHPPPIDAYPTSTLTFSYDCYSQYK</sequence>
<organism evidence="1 2">
    <name type="scientific">Rhizopus delemar (strain RA 99-880 / ATCC MYA-4621 / FGSC 9543 / NRRL 43880)</name>
    <name type="common">Mucormycosis agent</name>
    <name type="synonym">Rhizopus arrhizus var. delemar</name>
    <dbReference type="NCBI Taxonomy" id="246409"/>
    <lineage>
        <taxon>Eukaryota</taxon>
        <taxon>Fungi</taxon>
        <taxon>Fungi incertae sedis</taxon>
        <taxon>Mucoromycota</taxon>
        <taxon>Mucoromycotina</taxon>
        <taxon>Mucoromycetes</taxon>
        <taxon>Mucorales</taxon>
        <taxon>Mucorineae</taxon>
        <taxon>Rhizopodaceae</taxon>
        <taxon>Rhizopus</taxon>
    </lineage>
</organism>
<evidence type="ECO:0000313" key="1">
    <source>
        <dbReference type="EMBL" id="EIE82477.1"/>
    </source>
</evidence>
<dbReference type="GeneID" id="93614153"/>
<gene>
    <name evidence="1" type="ORF">RO3G_07182</name>
</gene>
<accession>I1C1Z7</accession>
<dbReference type="Proteomes" id="UP000009138">
    <property type="component" value="Unassembled WGS sequence"/>
</dbReference>
<dbReference type="AlphaFoldDB" id="I1C1Z7"/>
<protein>
    <submittedName>
        <fullName evidence="1">Uncharacterized protein</fullName>
    </submittedName>
</protein>
<reference evidence="1 2" key="1">
    <citation type="journal article" date="2009" name="PLoS Genet.">
        <title>Genomic analysis of the basal lineage fungus Rhizopus oryzae reveals a whole-genome duplication.</title>
        <authorList>
            <person name="Ma L.-J."/>
            <person name="Ibrahim A.S."/>
            <person name="Skory C."/>
            <person name="Grabherr M.G."/>
            <person name="Burger G."/>
            <person name="Butler M."/>
            <person name="Elias M."/>
            <person name="Idnurm A."/>
            <person name="Lang B.F."/>
            <person name="Sone T."/>
            <person name="Abe A."/>
            <person name="Calvo S.E."/>
            <person name="Corrochano L.M."/>
            <person name="Engels R."/>
            <person name="Fu J."/>
            <person name="Hansberg W."/>
            <person name="Kim J.-M."/>
            <person name="Kodira C.D."/>
            <person name="Koehrsen M.J."/>
            <person name="Liu B."/>
            <person name="Miranda-Saavedra D."/>
            <person name="O'Leary S."/>
            <person name="Ortiz-Castellanos L."/>
            <person name="Poulter R."/>
            <person name="Rodriguez-Romero J."/>
            <person name="Ruiz-Herrera J."/>
            <person name="Shen Y.-Q."/>
            <person name="Zeng Q."/>
            <person name="Galagan J."/>
            <person name="Birren B.W."/>
            <person name="Cuomo C.A."/>
            <person name="Wickes B.L."/>
        </authorList>
    </citation>
    <scope>NUCLEOTIDE SEQUENCE [LARGE SCALE GENOMIC DNA]</scope>
    <source>
        <strain evidence="2">RA 99-880 / ATCC MYA-4621 / FGSC 9543 / NRRL 43880</strain>
    </source>
</reference>
<name>I1C1Z7_RHIO9</name>
<proteinExistence type="predicted"/>
<dbReference type="InParanoid" id="I1C1Z7"/>